<organism evidence="2 3">
    <name type="scientific">Gordonia prachuapensis</name>
    <dbReference type="NCBI Taxonomy" id="3115651"/>
    <lineage>
        <taxon>Bacteria</taxon>
        <taxon>Bacillati</taxon>
        <taxon>Actinomycetota</taxon>
        <taxon>Actinomycetes</taxon>
        <taxon>Mycobacteriales</taxon>
        <taxon>Gordoniaceae</taxon>
        <taxon>Gordonia</taxon>
    </lineage>
</organism>
<feature type="signal peptide" evidence="1">
    <location>
        <begin position="1"/>
        <end position="22"/>
    </location>
</feature>
<protein>
    <recommendedName>
        <fullName evidence="4">Glycine zipper</fullName>
    </recommendedName>
</protein>
<evidence type="ECO:0000256" key="1">
    <source>
        <dbReference type="SAM" id="SignalP"/>
    </source>
</evidence>
<keyword evidence="3" id="KW-1185">Reference proteome</keyword>
<feature type="chain" id="PRO_5046827182" description="Glycine zipper" evidence="1">
    <location>
        <begin position="23"/>
        <end position="279"/>
    </location>
</feature>
<dbReference type="RefSeq" id="WP_330504938.1">
    <property type="nucleotide sequence ID" value="NZ_JAZDUE010000007.1"/>
</dbReference>
<proteinExistence type="predicted"/>
<keyword evidence="1" id="KW-0732">Signal</keyword>
<dbReference type="EMBL" id="JAZDUE010000007">
    <property type="protein sequence ID" value="MEE4023556.1"/>
    <property type="molecule type" value="Genomic_DNA"/>
</dbReference>
<evidence type="ECO:0000313" key="3">
    <source>
        <dbReference type="Proteomes" id="UP001335729"/>
    </source>
</evidence>
<comment type="caution">
    <text evidence="2">The sequence shown here is derived from an EMBL/GenBank/DDBJ whole genome shotgun (WGS) entry which is preliminary data.</text>
</comment>
<reference evidence="2 3" key="1">
    <citation type="submission" date="2024-01" db="EMBL/GenBank/DDBJ databases">
        <title>Draft genome sequence of Gordonia sp. PKS22-38.</title>
        <authorList>
            <person name="Suphannarot A."/>
            <person name="Mingma R."/>
        </authorList>
    </citation>
    <scope>NUCLEOTIDE SEQUENCE [LARGE SCALE GENOMIC DNA]</scope>
    <source>
        <strain evidence="2 3">PKS22-38</strain>
    </source>
</reference>
<accession>A0ABU7MT93</accession>
<evidence type="ECO:0008006" key="4">
    <source>
        <dbReference type="Google" id="ProtNLM"/>
    </source>
</evidence>
<sequence length="279" mass="27515">MSSSCARTTSLKLIAGAVTVTAAVQFGQVAGATAAPEQVTQQAAAVTSQLAAAADRQAPTAEIAPVAGNRPELSPAGAADRVLVVPSEVATRAPNVNPWAFTPADWQRIGADAMTGAQVTGYVVLVPLLAFETVALVGGAVAGGVIGAAIGAGIGGLAGGIGAIPGGVIGAVIGVPVGFVAGAAATLAVSWTASGVGAALGGVGTAMSIHDEKLGLRKGNGAKTLGTNNLGMPTTAQWVKTQRDAERTVRTTIDKTISDANDQINRTIEDITKALPKLP</sequence>
<dbReference type="Proteomes" id="UP001335729">
    <property type="component" value="Unassembled WGS sequence"/>
</dbReference>
<gene>
    <name evidence="2" type="ORF">V1Y59_10735</name>
</gene>
<evidence type="ECO:0000313" key="2">
    <source>
        <dbReference type="EMBL" id="MEE4023556.1"/>
    </source>
</evidence>
<name>A0ABU7MT93_9ACTN</name>